<protein>
    <submittedName>
        <fullName evidence="2">Uncharacterized protein</fullName>
    </submittedName>
</protein>
<feature type="region of interest" description="Disordered" evidence="1">
    <location>
        <begin position="95"/>
        <end position="204"/>
    </location>
</feature>
<evidence type="ECO:0000313" key="2">
    <source>
        <dbReference type="EMBL" id="EOB05019.1"/>
    </source>
</evidence>
<gene>
    <name evidence="2" type="ORF">Anapl_07876</name>
</gene>
<organism evidence="2 3">
    <name type="scientific">Anas platyrhynchos</name>
    <name type="common">Mallard</name>
    <name type="synonym">Anas boschas</name>
    <dbReference type="NCBI Taxonomy" id="8839"/>
    <lineage>
        <taxon>Eukaryota</taxon>
        <taxon>Metazoa</taxon>
        <taxon>Chordata</taxon>
        <taxon>Craniata</taxon>
        <taxon>Vertebrata</taxon>
        <taxon>Euteleostomi</taxon>
        <taxon>Archelosauria</taxon>
        <taxon>Archosauria</taxon>
        <taxon>Dinosauria</taxon>
        <taxon>Saurischia</taxon>
        <taxon>Theropoda</taxon>
        <taxon>Coelurosauria</taxon>
        <taxon>Aves</taxon>
        <taxon>Neognathae</taxon>
        <taxon>Galloanserae</taxon>
        <taxon>Anseriformes</taxon>
        <taxon>Anatidae</taxon>
        <taxon>Anatinae</taxon>
        <taxon>Anas</taxon>
    </lineage>
</organism>
<dbReference type="EMBL" id="KB742730">
    <property type="protein sequence ID" value="EOB05019.1"/>
    <property type="molecule type" value="Genomic_DNA"/>
</dbReference>
<proteinExistence type="predicted"/>
<sequence>MDSTEADEQRLNHHSMSEPLQKTTPRQTRWLMATGQGRAVLAFARPPIRAASTGGAGGQGQLPPPEISMEEPAVTVSFEGNQNKHRKCPHITEMALGTPPRAEPPVSPGRNAPGTAATSSASTECSPAGPPHSPVEEQLRRNRLQSATNPPGGFIQAHRQAPQCASEHSEPAVGVEETSSRSPHLSLAGAARHAPGCTPTSSLGRTQVPLSAQQLMVTTADVELPAVPQLSARGREKRQARWLSARGLALPTKSLRRKQGVAATKGKQRHEGCQPALCNLWARACCASDFEGRQHIPQLWMPKPSGVSAGEKPSQDKADVLQQISLRSPAATAPTSPLLLPTCSLLRRTPLHQVCKAQWKAVGMRTILRCKYHQNTTCGETQTSRPSLFLTETLKGWKSSLHFFSSKPQEDTAMIALHSVVEQAGQTQALLPSTEAWPDLSSQPGKLQREIQHRDKTTWRRLHCEC</sequence>
<evidence type="ECO:0000313" key="3">
    <source>
        <dbReference type="Proteomes" id="UP000296049"/>
    </source>
</evidence>
<feature type="compositionally biased region" description="Polar residues" evidence="1">
    <location>
        <begin position="18"/>
        <end position="27"/>
    </location>
</feature>
<evidence type="ECO:0000256" key="1">
    <source>
        <dbReference type="SAM" id="MobiDB-lite"/>
    </source>
</evidence>
<name>R0LH96_ANAPL</name>
<feature type="region of interest" description="Disordered" evidence="1">
    <location>
        <begin position="1"/>
        <end position="27"/>
    </location>
</feature>
<dbReference type="Proteomes" id="UP000296049">
    <property type="component" value="Unassembled WGS sequence"/>
</dbReference>
<keyword evidence="3" id="KW-1185">Reference proteome</keyword>
<dbReference type="AlphaFoldDB" id="R0LH96"/>
<accession>R0LH96</accession>
<reference evidence="3" key="1">
    <citation type="journal article" date="2013" name="Nat. Genet.">
        <title>The duck genome and transcriptome provide insight into an avian influenza virus reservoir species.</title>
        <authorList>
            <person name="Huang Y."/>
            <person name="Li Y."/>
            <person name="Burt D.W."/>
            <person name="Chen H."/>
            <person name="Zhang Y."/>
            <person name="Qian W."/>
            <person name="Kim H."/>
            <person name="Gan S."/>
            <person name="Zhao Y."/>
            <person name="Li J."/>
            <person name="Yi K."/>
            <person name="Feng H."/>
            <person name="Zhu P."/>
            <person name="Li B."/>
            <person name="Liu Q."/>
            <person name="Fairley S."/>
            <person name="Magor K.E."/>
            <person name="Du Z."/>
            <person name="Hu X."/>
            <person name="Goodman L."/>
            <person name="Tafer H."/>
            <person name="Vignal A."/>
            <person name="Lee T."/>
            <person name="Kim K.W."/>
            <person name="Sheng Z."/>
            <person name="An Y."/>
            <person name="Searle S."/>
            <person name="Herrero J."/>
            <person name="Groenen M.A."/>
            <person name="Crooijmans R.P."/>
            <person name="Faraut T."/>
            <person name="Cai Q."/>
            <person name="Webster R.G."/>
            <person name="Aldridge J.R."/>
            <person name="Warren W.C."/>
            <person name="Bartschat S."/>
            <person name="Kehr S."/>
            <person name="Marz M."/>
            <person name="Stadler P.F."/>
            <person name="Smith J."/>
            <person name="Kraus R.H."/>
            <person name="Zhao Y."/>
            <person name="Ren L."/>
            <person name="Fei J."/>
            <person name="Morisson M."/>
            <person name="Kaiser P."/>
            <person name="Griffin D.K."/>
            <person name="Rao M."/>
            <person name="Pitel F."/>
            <person name="Wang J."/>
            <person name="Li N."/>
        </authorList>
    </citation>
    <scope>NUCLEOTIDE SEQUENCE [LARGE SCALE GENOMIC DNA]</scope>
</reference>